<dbReference type="EMBL" id="LR633967">
    <property type="protein sequence ID" value="VUX55597.1"/>
    <property type="molecule type" value="Genomic_DNA"/>
</dbReference>
<name>A0A7D9D1N9_9GAMM</name>
<dbReference type="SUPFAM" id="SSF51556">
    <property type="entry name" value="Metallo-dependent hydrolases"/>
    <property type="match status" value="1"/>
</dbReference>
<protein>
    <recommendedName>
        <fullName evidence="2">Amidohydrolase-related domain-containing protein</fullName>
    </recommendedName>
</protein>
<dbReference type="PANTHER" id="PTHR21240:SF19">
    <property type="entry name" value="CATALYTIC_ HYDROLASE"/>
    <property type="match status" value="1"/>
</dbReference>
<dbReference type="InterPro" id="IPR006680">
    <property type="entry name" value="Amidohydro-rel"/>
</dbReference>
<dbReference type="Gene3D" id="3.20.20.140">
    <property type="entry name" value="Metal-dependent hydrolases"/>
    <property type="match status" value="1"/>
</dbReference>
<gene>
    <name evidence="3" type="ORF">JTBM06_V1_50036</name>
</gene>
<dbReference type="InterPro" id="IPR006311">
    <property type="entry name" value="TAT_signal"/>
</dbReference>
<proteinExistence type="predicted"/>
<feature type="domain" description="Amidohydrolase-related" evidence="2">
    <location>
        <begin position="53"/>
        <end position="355"/>
    </location>
</feature>
<evidence type="ECO:0000313" key="3">
    <source>
        <dbReference type="EMBL" id="VUX55597.1"/>
    </source>
</evidence>
<dbReference type="AlphaFoldDB" id="A0A7D9D1N9"/>
<dbReference type="PANTHER" id="PTHR21240">
    <property type="entry name" value="2-AMINO-3-CARBOXYLMUCONATE-6-SEMIALDEHYDE DECARBOXYLASE"/>
    <property type="match status" value="1"/>
</dbReference>
<evidence type="ECO:0000259" key="2">
    <source>
        <dbReference type="Pfam" id="PF04909"/>
    </source>
</evidence>
<sequence length="360" mass="39209">MDKYHKEGITRRDLMMLGAASAAVGVTGSLLPAGSSANAAEPATRHRTRFLLDCHVHVGGSPGLAAMIDQVHSPKDYLALRGKQPVAFAKAAGEPQIDNSNDLIAIMEKHGVTHGLIQPTPGRNASNERIAEVARNHKDRFFPLYRPESALGALGTGSMEPPTKEECRANARTEADAIENLFPKLGMVGMGEFVAGGYVTTALDPIEISRDMGPIMEALRPKKLPIMLPTGSSGWKGGLFYIYEPIWVDEVAGNFPDVPIVLTKMGRSIPTSFDACLTVAKRNSNVYFDLTETSEVHLREAIDQIGAHRIMFGTDLHGLSVNYAYEHGFHTVDGAQPSEEEWEWIAWRTADTVYQLGLEG</sequence>
<dbReference type="PROSITE" id="PS51318">
    <property type="entry name" value="TAT"/>
    <property type="match status" value="1"/>
</dbReference>
<accession>A0A7D9D1N9</accession>
<evidence type="ECO:0000256" key="1">
    <source>
        <dbReference type="ARBA" id="ARBA00023239"/>
    </source>
</evidence>
<reference evidence="3" key="1">
    <citation type="submission" date="2019-07" db="EMBL/GenBank/DDBJ databases">
        <authorList>
            <person name="Weber M."/>
            <person name="Kostadinov I."/>
            <person name="Kostadinov D I."/>
        </authorList>
    </citation>
    <scope>NUCLEOTIDE SEQUENCE</scope>
    <source>
        <strain evidence="3">Gfbio:sag-sample-m06:053724c1-46a9-4a36-b237-ea2bf867836b</strain>
    </source>
</reference>
<dbReference type="InterPro" id="IPR032466">
    <property type="entry name" value="Metal_Hydrolase"/>
</dbReference>
<dbReference type="InterPro" id="IPR032465">
    <property type="entry name" value="ACMSD"/>
</dbReference>
<dbReference type="GO" id="GO:0016831">
    <property type="term" value="F:carboxy-lyase activity"/>
    <property type="evidence" value="ECO:0007669"/>
    <property type="project" value="InterPro"/>
</dbReference>
<dbReference type="GO" id="GO:0016787">
    <property type="term" value="F:hydrolase activity"/>
    <property type="evidence" value="ECO:0007669"/>
    <property type="project" value="InterPro"/>
</dbReference>
<keyword evidence="1" id="KW-0456">Lyase</keyword>
<dbReference type="Pfam" id="PF04909">
    <property type="entry name" value="Amidohydro_2"/>
    <property type="match status" value="1"/>
</dbReference>
<organism evidence="3">
    <name type="scientific">uncultured Woeseiaceae bacterium</name>
    <dbReference type="NCBI Taxonomy" id="1983305"/>
    <lineage>
        <taxon>Bacteria</taxon>
        <taxon>Pseudomonadati</taxon>
        <taxon>Pseudomonadota</taxon>
        <taxon>Gammaproteobacteria</taxon>
        <taxon>Woeseiales</taxon>
        <taxon>Woeseiaceae</taxon>
        <taxon>environmental samples</taxon>
    </lineage>
</organism>